<accession>A0AAD7X147</accession>
<comment type="caution">
    <text evidence="1">The sequence shown here is derived from an EMBL/GenBank/DDBJ whole genome shotgun (WGS) entry which is preliminary data.</text>
</comment>
<gene>
    <name evidence="1" type="ORF">AAFF_G00357030</name>
</gene>
<proteinExistence type="predicted"/>
<dbReference type="Proteomes" id="UP001221898">
    <property type="component" value="Unassembled WGS sequence"/>
</dbReference>
<keyword evidence="2" id="KW-1185">Reference proteome</keyword>
<dbReference type="AlphaFoldDB" id="A0AAD7X147"/>
<reference evidence="1" key="1">
    <citation type="journal article" date="2023" name="Science">
        <title>Genome structures resolve the early diversification of teleost fishes.</title>
        <authorList>
            <person name="Parey E."/>
            <person name="Louis A."/>
            <person name="Montfort J."/>
            <person name="Bouchez O."/>
            <person name="Roques C."/>
            <person name="Iampietro C."/>
            <person name="Lluch J."/>
            <person name="Castinel A."/>
            <person name="Donnadieu C."/>
            <person name="Desvignes T."/>
            <person name="Floi Bucao C."/>
            <person name="Jouanno E."/>
            <person name="Wen M."/>
            <person name="Mejri S."/>
            <person name="Dirks R."/>
            <person name="Jansen H."/>
            <person name="Henkel C."/>
            <person name="Chen W.J."/>
            <person name="Zahm M."/>
            <person name="Cabau C."/>
            <person name="Klopp C."/>
            <person name="Thompson A.W."/>
            <person name="Robinson-Rechavi M."/>
            <person name="Braasch I."/>
            <person name="Lecointre G."/>
            <person name="Bobe J."/>
            <person name="Postlethwait J.H."/>
            <person name="Berthelot C."/>
            <person name="Roest Crollius H."/>
            <person name="Guiguen Y."/>
        </authorList>
    </citation>
    <scope>NUCLEOTIDE SEQUENCE</scope>
    <source>
        <strain evidence="1">NC1722</strain>
    </source>
</reference>
<protein>
    <submittedName>
        <fullName evidence="1">Uncharacterized protein</fullName>
    </submittedName>
</protein>
<organism evidence="1 2">
    <name type="scientific">Aldrovandia affinis</name>
    <dbReference type="NCBI Taxonomy" id="143900"/>
    <lineage>
        <taxon>Eukaryota</taxon>
        <taxon>Metazoa</taxon>
        <taxon>Chordata</taxon>
        <taxon>Craniata</taxon>
        <taxon>Vertebrata</taxon>
        <taxon>Euteleostomi</taxon>
        <taxon>Actinopterygii</taxon>
        <taxon>Neopterygii</taxon>
        <taxon>Teleostei</taxon>
        <taxon>Notacanthiformes</taxon>
        <taxon>Halosauridae</taxon>
        <taxon>Aldrovandia</taxon>
    </lineage>
</organism>
<dbReference type="EMBL" id="JAINUG010000006">
    <property type="protein sequence ID" value="KAJ8416415.1"/>
    <property type="molecule type" value="Genomic_DNA"/>
</dbReference>
<evidence type="ECO:0000313" key="2">
    <source>
        <dbReference type="Proteomes" id="UP001221898"/>
    </source>
</evidence>
<evidence type="ECO:0000313" key="1">
    <source>
        <dbReference type="EMBL" id="KAJ8416415.1"/>
    </source>
</evidence>
<name>A0AAD7X147_9TELE</name>
<sequence length="74" mass="8585">MSLSTPVKRTRKWREDLRWFRRSHGISKKALLDCCLIRRIIAWASPNAKAFGFDTLEEQDGFGLQAIRRIVGPL</sequence>